<dbReference type="EMBL" id="VSRR010002421">
    <property type="protein sequence ID" value="MPC31361.1"/>
    <property type="molecule type" value="Genomic_DNA"/>
</dbReference>
<evidence type="ECO:0000313" key="2">
    <source>
        <dbReference type="Proteomes" id="UP000324222"/>
    </source>
</evidence>
<comment type="caution">
    <text evidence="1">The sequence shown here is derived from an EMBL/GenBank/DDBJ whole genome shotgun (WGS) entry which is preliminary data.</text>
</comment>
<organism evidence="1 2">
    <name type="scientific">Portunus trituberculatus</name>
    <name type="common">Swimming crab</name>
    <name type="synonym">Neptunus trituberculatus</name>
    <dbReference type="NCBI Taxonomy" id="210409"/>
    <lineage>
        <taxon>Eukaryota</taxon>
        <taxon>Metazoa</taxon>
        <taxon>Ecdysozoa</taxon>
        <taxon>Arthropoda</taxon>
        <taxon>Crustacea</taxon>
        <taxon>Multicrustacea</taxon>
        <taxon>Malacostraca</taxon>
        <taxon>Eumalacostraca</taxon>
        <taxon>Eucarida</taxon>
        <taxon>Decapoda</taxon>
        <taxon>Pleocyemata</taxon>
        <taxon>Brachyura</taxon>
        <taxon>Eubrachyura</taxon>
        <taxon>Portunoidea</taxon>
        <taxon>Portunidae</taxon>
        <taxon>Portuninae</taxon>
        <taxon>Portunus</taxon>
    </lineage>
</organism>
<name>A0A5B7EB74_PORTR</name>
<dbReference type="Proteomes" id="UP000324222">
    <property type="component" value="Unassembled WGS sequence"/>
</dbReference>
<protein>
    <submittedName>
        <fullName evidence="1">Uncharacterized protein</fullName>
    </submittedName>
</protein>
<proteinExistence type="predicted"/>
<gene>
    <name evidence="1" type="ORF">E2C01_024648</name>
</gene>
<dbReference type="AlphaFoldDB" id="A0A5B7EB74"/>
<evidence type="ECO:0000313" key="1">
    <source>
        <dbReference type="EMBL" id="MPC31361.1"/>
    </source>
</evidence>
<reference evidence="1 2" key="1">
    <citation type="submission" date="2019-05" db="EMBL/GenBank/DDBJ databases">
        <title>Another draft genome of Portunus trituberculatus and its Hox gene families provides insights of decapod evolution.</title>
        <authorList>
            <person name="Jeong J.-H."/>
            <person name="Song I."/>
            <person name="Kim S."/>
            <person name="Choi T."/>
            <person name="Kim D."/>
            <person name="Ryu S."/>
            <person name="Kim W."/>
        </authorList>
    </citation>
    <scope>NUCLEOTIDE SEQUENCE [LARGE SCALE GENOMIC DNA]</scope>
    <source>
        <tissue evidence="1">Muscle</tissue>
    </source>
</reference>
<sequence>MIPVTGAPYSHRLKGSKALAWFGSKLLGPTTTHQHIVSLQQWQGRVTICCEFTTGLSESRRKRDAVTKLVWLERA</sequence>
<accession>A0A5B7EB74</accession>
<keyword evidence="2" id="KW-1185">Reference proteome</keyword>